<dbReference type="InterPro" id="IPR003737">
    <property type="entry name" value="GlcNAc_PI_deacetylase-related"/>
</dbReference>
<dbReference type="Gene3D" id="3.40.50.10320">
    <property type="entry name" value="LmbE-like"/>
    <property type="match status" value="1"/>
</dbReference>
<gene>
    <name evidence="1" type="ORF">UX20_C0034G0003</name>
</gene>
<dbReference type="EMBL" id="LCLH01000034">
    <property type="protein sequence ID" value="KKU13025.1"/>
    <property type="molecule type" value="Genomic_DNA"/>
</dbReference>
<proteinExistence type="predicted"/>
<evidence type="ECO:0008006" key="3">
    <source>
        <dbReference type="Google" id="ProtNLM"/>
    </source>
</evidence>
<evidence type="ECO:0000313" key="1">
    <source>
        <dbReference type="EMBL" id="KKU13025.1"/>
    </source>
</evidence>
<dbReference type="GO" id="GO:0016811">
    <property type="term" value="F:hydrolase activity, acting on carbon-nitrogen (but not peptide) bonds, in linear amides"/>
    <property type="evidence" value="ECO:0007669"/>
    <property type="project" value="TreeGrafter"/>
</dbReference>
<dbReference type="STRING" id="1619050.UX20_C0034G0003"/>
<dbReference type="InterPro" id="IPR024078">
    <property type="entry name" value="LmbE-like_dom_sf"/>
</dbReference>
<accession>A0A0G1QWH0</accession>
<organism evidence="1 2">
    <name type="scientific">Candidatus Magasanikbacteria bacterium GW2011_GWC2_45_8</name>
    <dbReference type="NCBI Taxonomy" id="1619050"/>
    <lineage>
        <taxon>Bacteria</taxon>
        <taxon>Candidatus Magasanikiibacteriota</taxon>
    </lineage>
</organism>
<name>A0A0G1QWH0_9BACT</name>
<reference evidence="1 2" key="1">
    <citation type="journal article" date="2015" name="Nature">
        <title>rRNA introns, odd ribosomes, and small enigmatic genomes across a large radiation of phyla.</title>
        <authorList>
            <person name="Brown C.T."/>
            <person name="Hug L.A."/>
            <person name="Thomas B.C."/>
            <person name="Sharon I."/>
            <person name="Castelle C.J."/>
            <person name="Singh A."/>
            <person name="Wilkins M.J."/>
            <person name="Williams K.H."/>
            <person name="Banfield J.F."/>
        </authorList>
    </citation>
    <scope>NUCLEOTIDE SEQUENCE [LARGE SCALE GENOMIC DNA]</scope>
</reference>
<dbReference type="SUPFAM" id="SSF102588">
    <property type="entry name" value="LmbE-like"/>
    <property type="match status" value="1"/>
</dbReference>
<comment type="caution">
    <text evidence="1">The sequence shown here is derived from an EMBL/GenBank/DDBJ whole genome shotgun (WGS) entry which is preliminary data.</text>
</comment>
<evidence type="ECO:0000313" key="2">
    <source>
        <dbReference type="Proteomes" id="UP000034911"/>
    </source>
</evidence>
<dbReference type="PANTHER" id="PTHR12993:SF11">
    <property type="entry name" value="N-ACETYLGLUCOSAMINYL-PHOSPHATIDYLINOSITOL DE-N-ACETYLASE"/>
    <property type="match status" value="1"/>
</dbReference>
<dbReference type="Pfam" id="PF02585">
    <property type="entry name" value="PIG-L"/>
    <property type="match status" value="1"/>
</dbReference>
<dbReference type="PANTHER" id="PTHR12993">
    <property type="entry name" value="N-ACETYLGLUCOSAMINYL-PHOSPHATIDYLINOSITOL DE-N-ACETYLASE-RELATED"/>
    <property type="match status" value="1"/>
</dbReference>
<dbReference type="PATRIC" id="fig|1619050.3.peg.632"/>
<sequence>MKTIVIAPHPDDEVLGAGGTLLRRKTEGATVAWLIVTGITTGTGWSEEKIKQRADEIKRITALFGFDSVFELNFPTTQLDQVPMSDLVAAVSNVFKTFEPEEVLVPHPSDVHTDHRMVFDAVASCTKWFRYPSIKRVLAYETLSETDFGLGTEQGFRANVFVNIEPYLDNKLRAMDIYASELGAFPFPRSHESIRALATLRGAASGFKAAEAFELLRERL</sequence>
<dbReference type="Proteomes" id="UP000034911">
    <property type="component" value="Unassembled WGS sequence"/>
</dbReference>
<dbReference type="AlphaFoldDB" id="A0A0G1QWH0"/>
<protein>
    <recommendedName>
        <fullName evidence="3">LmbE family protein</fullName>
    </recommendedName>
</protein>